<protein>
    <submittedName>
        <fullName evidence="1">Uncharacterized protein</fullName>
    </submittedName>
</protein>
<name>A0A660CEK9_9PSEU</name>
<accession>A0A660CEK9</accession>
<comment type="caution">
    <text evidence="1">The sequence shown here is derived from an EMBL/GenBank/DDBJ whole genome shotgun (WGS) entry which is preliminary data.</text>
</comment>
<evidence type="ECO:0000313" key="1">
    <source>
        <dbReference type="EMBL" id="TWH19939.1"/>
    </source>
</evidence>
<dbReference type="RefSeq" id="WP_211252612.1">
    <property type="nucleotide sequence ID" value="NZ_JOIJ01000015.1"/>
</dbReference>
<keyword evidence="2" id="KW-1185">Reference proteome</keyword>
<evidence type="ECO:0000313" key="2">
    <source>
        <dbReference type="Proteomes" id="UP000317303"/>
    </source>
</evidence>
<reference evidence="1 2" key="1">
    <citation type="submission" date="2019-07" db="EMBL/GenBank/DDBJ databases">
        <title>R&amp;d 2014.</title>
        <authorList>
            <person name="Klenk H.-P."/>
        </authorList>
    </citation>
    <scope>NUCLEOTIDE SEQUENCE [LARGE SCALE GENOMIC DNA]</scope>
    <source>
        <strain evidence="1 2">DSM 43194</strain>
    </source>
</reference>
<dbReference type="Proteomes" id="UP000317303">
    <property type="component" value="Unassembled WGS sequence"/>
</dbReference>
<gene>
    <name evidence="1" type="ORF">JD82_01777</name>
</gene>
<proteinExistence type="predicted"/>
<sequence length="162" mass="17450">MTLELDAQDTTRPDYRGTFGWPVEQYAGGFRLITGSGVAAVVVPRALSDAVLTDLRKLDCLGPALGLPTRRERVTVLLAEADDFGAAHHQPPDGVRVLPAGSVVPLPDGRPDCAAQWLVEPDPFRRWLPSLGSVLAALATVPNTRAGHASARRDIPRELLTW</sequence>
<dbReference type="AlphaFoldDB" id="A0A660CEK9"/>
<dbReference type="EMBL" id="VLJV01000001">
    <property type="protein sequence ID" value="TWH19939.1"/>
    <property type="molecule type" value="Genomic_DNA"/>
</dbReference>
<organism evidence="1 2">
    <name type="scientific">Prauserella rugosa</name>
    <dbReference type="NCBI Taxonomy" id="43354"/>
    <lineage>
        <taxon>Bacteria</taxon>
        <taxon>Bacillati</taxon>
        <taxon>Actinomycetota</taxon>
        <taxon>Actinomycetes</taxon>
        <taxon>Pseudonocardiales</taxon>
        <taxon>Pseudonocardiaceae</taxon>
        <taxon>Prauserella</taxon>
    </lineage>
</organism>